<name>A0AAI8TRR1_MYCME</name>
<protein>
    <recommendedName>
        <fullName evidence="1">Bacterial bifunctional deaminase-reductase C-terminal domain-containing protein</fullName>
    </recommendedName>
</protein>
<reference evidence="2" key="1">
    <citation type="submission" date="2023-03" db="EMBL/GenBank/DDBJ databases">
        <title>Draft genome sequence of a Mycolicibacterium mageritense strain H4_3_1 isolated from a hybrid biological-inorganic system reactor.</title>
        <authorList>
            <person name="Feng X."/>
            <person name="Kazama D."/>
            <person name="Sato K."/>
            <person name="Kobayashi H."/>
        </authorList>
    </citation>
    <scope>NUCLEOTIDE SEQUENCE</scope>
    <source>
        <strain evidence="2">H4_3_1</strain>
    </source>
</reference>
<gene>
    <name evidence="2" type="ORF">hbim_01138</name>
</gene>
<dbReference type="InterPro" id="IPR024072">
    <property type="entry name" value="DHFR-like_dom_sf"/>
</dbReference>
<dbReference type="InterPro" id="IPR050765">
    <property type="entry name" value="Riboflavin_Biosynth_HTPR"/>
</dbReference>
<dbReference type="PANTHER" id="PTHR38011:SF12">
    <property type="entry name" value="BIFUNCTIONAL DEAMINASE-REDUCTASE DOMAIN PROTEIN"/>
    <property type="match status" value="1"/>
</dbReference>
<dbReference type="GO" id="GO:0008703">
    <property type="term" value="F:5-amino-6-(5-phosphoribosylamino)uracil reductase activity"/>
    <property type="evidence" value="ECO:0007669"/>
    <property type="project" value="InterPro"/>
</dbReference>
<sequence>MVSSVMTFTTSHMSISLDGFVAGPDQSRDNPIGLGGMRLHQWHLDQPQHEVDARWTARLLRPRGAYVMGRNMFGPIRGEWAAAGERWRGWWGDEPPYHAPVFVLTHFEHEPIEMRGGTTFHFVTGGIADALAQAREAGDGDVDIAGGASAVRQALAAGELDELTLDIIPVLLGRGERIFDDTTVNELTLLETGHSPWATHVRYRVHR</sequence>
<proteinExistence type="predicted"/>
<feature type="domain" description="Bacterial bifunctional deaminase-reductase C-terminal" evidence="1">
    <location>
        <begin position="10"/>
        <end position="190"/>
    </location>
</feature>
<dbReference type="PANTHER" id="PTHR38011">
    <property type="entry name" value="DIHYDROFOLATE REDUCTASE FAMILY PROTEIN (AFU_ORTHOLOGUE AFUA_8G06820)"/>
    <property type="match status" value="1"/>
</dbReference>
<dbReference type="AlphaFoldDB" id="A0AAI8TRR1"/>
<dbReference type="EMBL" id="AP027452">
    <property type="protein sequence ID" value="BDY27216.1"/>
    <property type="molecule type" value="Genomic_DNA"/>
</dbReference>
<dbReference type="Gene3D" id="3.40.430.10">
    <property type="entry name" value="Dihydrofolate Reductase, subunit A"/>
    <property type="match status" value="1"/>
</dbReference>
<dbReference type="Pfam" id="PF01872">
    <property type="entry name" value="RibD_C"/>
    <property type="match status" value="1"/>
</dbReference>
<organism evidence="2 3">
    <name type="scientific">Mycolicibacterium mageritense</name>
    <name type="common">Mycobacterium mageritense</name>
    <dbReference type="NCBI Taxonomy" id="53462"/>
    <lineage>
        <taxon>Bacteria</taxon>
        <taxon>Bacillati</taxon>
        <taxon>Actinomycetota</taxon>
        <taxon>Actinomycetes</taxon>
        <taxon>Mycobacteriales</taxon>
        <taxon>Mycobacteriaceae</taxon>
        <taxon>Mycolicibacterium</taxon>
    </lineage>
</organism>
<accession>A0AAI8TRR1</accession>
<dbReference type="Proteomes" id="UP001241092">
    <property type="component" value="Chromosome"/>
</dbReference>
<dbReference type="GO" id="GO:0009231">
    <property type="term" value="P:riboflavin biosynthetic process"/>
    <property type="evidence" value="ECO:0007669"/>
    <property type="project" value="InterPro"/>
</dbReference>
<evidence type="ECO:0000259" key="1">
    <source>
        <dbReference type="Pfam" id="PF01872"/>
    </source>
</evidence>
<evidence type="ECO:0000313" key="3">
    <source>
        <dbReference type="Proteomes" id="UP001241092"/>
    </source>
</evidence>
<evidence type="ECO:0000313" key="2">
    <source>
        <dbReference type="EMBL" id="BDY27216.1"/>
    </source>
</evidence>
<dbReference type="InterPro" id="IPR002734">
    <property type="entry name" value="RibDG_C"/>
</dbReference>
<dbReference type="SUPFAM" id="SSF53597">
    <property type="entry name" value="Dihydrofolate reductase-like"/>
    <property type="match status" value="1"/>
</dbReference>